<comment type="caution">
    <text evidence="7">The sequence shown here is derived from an EMBL/GenBank/DDBJ whole genome shotgun (WGS) entry which is preliminary data.</text>
</comment>
<accession>A0AAV5HPG5</accession>
<evidence type="ECO:0000256" key="6">
    <source>
        <dbReference type="SAM" id="Phobius"/>
    </source>
</evidence>
<name>A0AAV5HPG5_9ROSI</name>
<dbReference type="Pfam" id="PF00854">
    <property type="entry name" value="PTR2"/>
    <property type="match status" value="1"/>
</dbReference>
<dbReference type="InterPro" id="IPR036259">
    <property type="entry name" value="MFS_trans_sf"/>
</dbReference>
<keyword evidence="4 6" id="KW-1133">Transmembrane helix</keyword>
<feature type="transmembrane region" description="Helical" evidence="6">
    <location>
        <begin position="84"/>
        <end position="105"/>
    </location>
</feature>
<gene>
    <name evidence="7" type="ORF">SLEP1_g4670</name>
</gene>
<proteinExistence type="inferred from homology"/>
<dbReference type="PANTHER" id="PTHR11654">
    <property type="entry name" value="OLIGOPEPTIDE TRANSPORTER-RELATED"/>
    <property type="match status" value="1"/>
</dbReference>
<organism evidence="7 8">
    <name type="scientific">Rubroshorea leprosula</name>
    <dbReference type="NCBI Taxonomy" id="152421"/>
    <lineage>
        <taxon>Eukaryota</taxon>
        <taxon>Viridiplantae</taxon>
        <taxon>Streptophyta</taxon>
        <taxon>Embryophyta</taxon>
        <taxon>Tracheophyta</taxon>
        <taxon>Spermatophyta</taxon>
        <taxon>Magnoliopsida</taxon>
        <taxon>eudicotyledons</taxon>
        <taxon>Gunneridae</taxon>
        <taxon>Pentapetalae</taxon>
        <taxon>rosids</taxon>
        <taxon>malvids</taxon>
        <taxon>Malvales</taxon>
        <taxon>Dipterocarpaceae</taxon>
        <taxon>Rubroshorea</taxon>
    </lineage>
</organism>
<comment type="similarity">
    <text evidence="2">Belongs to the major facilitator superfamily. Proton-dependent oligopeptide transporter (POT/PTR) (TC 2.A.17) family.</text>
</comment>
<keyword evidence="5 6" id="KW-0472">Membrane</keyword>
<evidence type="ECO:0000313" key="7">
    <source>
        <dbReference type="EMBL" id="GKU90712.1"/>
    </source>
</evidence>
<evidence type="ECO:0000256" key="1">
    <source>
        <dbReference type="ARBA" id="ARBA00004141"/>
    </source>
</evidence>
<feature type="transmembrane region" description="Helical" evidence="6">
    <location>
        <begin position="163"/>
        <end position="185"/>
    </location>
</feature>
<sequence>MDQIGKFKVPHGETSFLVLQKCTSTIVDVVISKFCSGSNIKKRRARLVRMTLEISACFVCCLVACHFEIHRLDLVKEYSHSNHLPMSILLLAPQFSLLGLAEGLLKDGMDNVYKDYLPVSMHHFGMTLGNSLVALGKFIGLVFIHVFRFWIGDNVNSSHLQYYYLMLALLTTGAIILFLILANIYHWEIHSRKEDHDSISEIDIINVTISITSVRIGSSEEESLAGVDDI</sequence>
<dbReference type="GO" id="GO:0016020">
    <property type="term" value="C:membrane"/>
    <property type="evidence" value="ECO:0007669"/>
    <property type="project" value="UniProtKB-SubCell"/>
</dbReference>
<dbReference type="Proteomes" id="UP001054252">
    <property type="component" value="Unassembled WGS sequence"/>
</dbReference>
<keyword evidence="8" id="KW-1185">Reference proteome</keyword>
<keyword evidence="3 6" id="KW-0812">Transmembrane</keyword>
<comment type="subcellular location">
    <subcellularLocation>
        <location evidence="1">Membrane</location>
        <topology evidence="1">Multi-pass membrane protein</topology>
    </subcellularLocation>
</comment>
<reference evidence="7 8" key="1">
    <citation type="journal article" date="2021" name="Commun. Biol.">
        <title>The genome of Shorea leprosula (Dipterocarpaceae) highlights the ecological relevance of drought in aseasonal tropical rainforests.</title>
        <authorList>
            <person name="Ng K.K.S."/>
            <person name="Kobayashi M.J."/>
            <person name="Fawcett J.A."/>
            <person name="Hatakeyama M."/>
            <person name="Paape T."/>
            <person name="Ng C.H."/>
            <person name="Ang C.C."/>
            <person name="Tnah L.H."/>
            <person name="Lee C.T."/>
            <person name="Nishiyama T."/>
            <person name="Sese J."/>
            <person name="O'Brien M.J."/>
            <person name="Copetti D."/>
            <person name="Mohd Noor M.I."/>
            <person name="Ong R.C."/>
            <person name="Putra M."/>
            <person name="Sireger I.Z."/>
            <person name="Indrioko S."/>
            <person name="Kosugi Y."/>
            <person name="Izuno A."/>
            <person name="Isagi Y."/>
            <person name="Lee S.L."/>
            <person name="Shimizu K.K."/>
        </authorList>
    </citation>
    <scope>NUCLEOTIDE SEQUENCE [LARGE SCALE GENOMIC DNA]</scope>
    <source>
        <strain evidence="7">214</strain>
    </source>
</reference>
<evidence type="ECO:0000313" key="8">
    <source>
        <dbReference type="Proteomes" id="UP001054252"/>
    </source>
</evidence>
<dbReference type="InterPro" id="IPR000109">
    <property type="entry name" value="POT_fam"/>
</dbReference>
<evidence type="ECO:0000256" key="3">
    <source>
        <dbReference type="ARBA" id="ARBA00022692"/>
    </source>
</evidence>
<evidence type="ECO:0000256" key="5">
    <source>
        <dbReference type="ARBA" id="ARBA00023136"/>
    </source>
</evidence>
<dbReference type="Gene3D" id="1.20.1250.20">
    <property type="entry name" value="MFS general substrate transporter like domains"/>
    <property type="match status" value="1"/>
</dbReference>
<dbReference type="GO" id="GO:0022857">
    <property type="term" value="F:transmembrane transporter activity"/>
    <property type="evidence" value="ECO:0007669"/>
    <property type="project" value="InterPro"/>
</dbReference>
<feature type="transmembrane region" description="Helical" evidence="6">
    <location>
        <begin position="126"/>
        <end position="151"/>
    </location>
</feature>
<evidence type="ECO:0000256" key="4">
    <source>
        <dbReference type="ARBA" id="ARBA00022989"/>
    </source>
</evidence>
<feature type="transmembrane region" description="Helical" evidence="6">
    <location>
        <begin position="50"/>
        <end position="69"/>
    </location>
</feature>
<protein>
    <submittedName>
        <fullName evidence="7">Uncharacterized protein</fullName>
    </submittedName>
</protein>
<dbReference type="AlphaFoldDB" id="A0AAV5HPG5"/>
<dbReference type="EMBL" id="BPVZ01000004">
    <property type="protein sequence ID" value="GKU90712.1"/>
    <property type="molecule type" value="Genomic_DNA"/>
</dbReference>
<evidence type="ECO:0000256" key="2">
    <source>
        <dbReference type="ARBA" id="ARBA00005982"/>
    </source>
</evidence>